<dbReference type="Pfam" id="PF09678">
    <property type="entry name" value="Caa3_CtaG"/>
    <property type="match status" value="1"/>
</dbReference>
<evidence type="ECO:0000256" key="1">
    <source>
        <dbReference type="ARBA" id="ARBA00004651"/>
    </source>
</evidence>
<protein>
    <submittedName>
        <fullName evidence="7">Putative membrane protein</fullName>
    </submittedName>
</protein>
<name>A0A7Y9IWP5_9BURK</name>
<evidence type="ECO:0000313" key="8">
    <source>
        <dbReference type="Proteomes" id="UP000542125"/>
    </source>
</evidence>
<keyword evidence="5 6" id="KW-0472">Membrane</keyword>
<feature type="transmembrane region" description="Helical" evidence="6">
    <location>
        <begin position="88"/>
        <end position="105"/>
    </location>
</feature>
<dbReference type="InterPro" id="IPR019108">
    <property type="entry name" value="Caa3_assmbl_CtaG-rel"/>
</dbReference>
<comment type="subcellular location">
    <subcellularLocation>
        <location evidence="1">Cell membrane</location>
        <topology evidence="1">Multi-pass membrane protein</topology>
    </subcellularLocation>
</comment>
<keyword evidence="8" id="KW-1185">Reference proteome</keyword>
<accession>A0A7Y9IWP5</accession>
<dbReference type="EMBL" id="JACBYR010000001">
    <property type="protein sequence ID" value="NYE83584.1"/>
    <property type="molecule type" value="Genomic_DNA"/>
</dbReference>
<comment type="caution">
    <text evidence="7">The sequence shown here is derived from an EMBL/GenBank/DDBJ whole genome shotgun (WGS) entry which is preliminary data.</text>
</comment>
<evidence type="ECO:0000313" key="7">
    <source>
        <dbReference type="EMBL" id="NYE83584.1"/>
    </source>
</evidence>
<dbReference type="AlphaFoldDB" id="A0A7Y9IWP5"/>
<evidence type="ECO:0000256" key="3">
    <source>
        <dbReference type="ARBA" id="ARBA00022692"/>
    </source>
</evidence>
<keyword evidence="2" id="KW-1003">Cell membrane</keyword>
<reference evidence="7 8" key="1">
    <citation type="submission" date="2020-07" db="EMBL/GenBank/DDBJ databases">
        <title>Genomic Encyclopedia of Type Strains, Phase IV (KMG-V): Genome sequencing to study the core and pangenomes of soil and plant-associated prokaryotes.</title>
        <authorList>
            <person name="Whitman W."/>
        </authorList>
    </citation>
    <scope>NUCLEOTIDE SEQUENCE [LARGE SCALE GENOMIC DNA]</scope>
    <source>
        <strain evidence="7 8">SAS40</strain>
    </source>
</reference>
<gene>
    <name evidence="7" type="ORF">FHW18_002855</name>
</gene>
<evidence type="ECO:0000256" key="6">
    <source>
        <dbReference type="SAM" id="Phobius"/>
    </source>
</evidence>
<proteinExistence type="predicted"/>
<dbReference type="RefSeq" id="WP_179587352.1">
    <property type="nucleotide sequence ID" value="NZ_JACBYR010000001.1"/>
</dbReference>
<feature type="transmembrane region" description="Helical" evidence="6">
    <location>
        <begin position="30"/>
        <end position="47"/>
    </location>
</feature>
<evidence type="ECO:0000256" key="5">
    <source>
        <dbReference type="ARBA" id="ARBA00023136"/>
    </source>
</evidence>
<evidence type="ECO:0000256" key="4">
    <source>
        <dbReference type="ARBA" id="ARBA00022989"/>
    </source>
</evidence>
<feature type="transmembrane region" description="Helical" evidence="6">
    <location>
        <begin position="158"/>
        <end position="175"/>
    </location>
</feature>
<dbReference type="GO" id="GO:0005886">
    <property type="term" value="C:plasma membrane"/>
    <property type="evidence" value="ECO:0007669"/>
    <property type="project" value="UniProtKB-SubCell"/>
</dbReference>
<dbReference type="Proteomes" id="UP000542125">
    <property type="component" value="Unassembled WGS sequence"/>
</dbReference>
<keyword evidence="3 6" id="KW-0812">Transmembrane</keyword>
<feature type="transmembrane region" description="Helical" evidence="6">
    <location>
        <begin position="238"/>
        <end position="260"/>
    </location>
</feature>
<keyword evidence="4 6" id="KW-1133">Transmembrane helix</keyword>
<feature type="transmembrane region" description="Helical" evidence="6">
    <location>
        <begin position="187"/>
        <end position="210"/>
    </location>
</feature>
<sequence>MATDFSSYLPYCGAPAIPVTLWSSWNLDPWLIAGFAIAAAAYWRGGAAGRGAVSSREQAYFYAGWAVALLTLISPLCALSVALFSARVAQHMLLVLVAAPLMVLGRGQVMLQLPRWAHPPVAAKRVVGSGRLACAVFAMALWFWHAPGPYSQTFDSTLTYWAMHASLFAAAVMLWRAMLPRHARSVGAALMVALVTAVQMGLLGALLTFARRPLYVEHWNTAMAWGLSSLDDQQLGGLIMWVPGGTVFIGVAVIAIAAVWRTLGASEATGFRAVR</sequence>
<evidence type="ECO:0000256" key="2">
    <source>
        <dbReference type="ARBA" id="ARBA00022475"/>
    </source>
</evidence>
<organism evidence="7 8">
    <name type="scientific">Pigmentiphaga litoralis</name>
    <dbReference type="NCBI Taxonomy" id="516702"/>
    <lineage>
        <taxon>Bacteria</taxon>
        <taxon>Pseudomonadati</taxon>
        <taxon>Pseudomonadota</taxon>
        <taxon>Betaproteobacteria</taxon>
        <taxon>Burkholderiales</taxon>
        <taxon>Alcaligenaceae</taxon>
        <taxon>Pigmentiphaga</taxon>
    </lineage>
</organism>
<feature type="transmembrane region" description="Helical" evidence="6">
    <location>
        <begin position="126"/>
        <end position="146"/>
    </location>
</feature>
<feature type="transmembrane region" description="Helical" evidence="6">
    <location>
        <begin position="59"/>
        <end position="82"/>
    </location>
</feature>